<keyword evidence="4" id="KW-0443">Lipid metabolism</keyword>
<dbReference type="GO" id="GO:0016702">
    <property type="term" value="F:oxidoreductase activity, acting on single donors with incorporation of molecular oxygen, incorporation of two atoms of oxygen"/>
    <property type="evidence" value="ECO:0007669"/>
    <property type="project" value="InterPro"/>
</dbReference>
<organism evidence="6 7">
    <name type="scientific">Hibiscus syriacus</name>
    <name type="common">Rose of Sharon</name>
    <dbReference type="NCBI Taxonomy" id="106335"/>
    <lineage>
        <taxon>Eukaryota</taxon>
        <taxon>Viridiplantae</taxon>
        <taxon>Streptophyta</taxon>
        <taxon>Embryophyta</taxon>
        <taxon>Tracheophyta</taxon>
        <taxon>Spermatophyta</taxon>
        <taxon>Magnoliopsida</taxon>
        <taxon>eudicotyledons</taxon>
        <taxon>Gunneridae</taxon>
        <taxon>Pentapetalae</taxon>
        <taxon>rosids</taxon>
        <taxon>malvids</taxon>
        <taxon>Malvales</taxon>
        <taxon>Malvaceae</taxon>
        <taxon>Malvoideae</taxon>
        <taxon>Hibiscus</taxon>
    </lineage>
</organism>
<feature type="domain" description="Lipoxygenase" evidence="5">
    <location>
        <begin position="163"/>
        <end position="369"/>
    </location>
</feature>
<dbReference type="InterPro" id="IPR000907">
    <property type="entry name" value="LipOase"/>
</dbReference>
<dbReference type="Pfam" id="PF01477">
    <property type="entry name" value="PLAT"/>
    <property type="match status" value="1"/>
</dbReference>
<dbReference type="PROSITE" id="PS51393">
    <property type="entry name" value="LIPOXYGENASE_3"/>
    <property type="match status" value="1"/>
</dbReference>
<dbReference type="SUPFAM" id="SSF48484">
    <property type="entry name" value="Lipoxigenase"/>
    <property type="match status" value="1"/>
</dbReference>
<dbReference type="Gene3D" id="2.60.60.20">
    <property type="entry name" value="PLAT/LH2 domain"/>
    <property type="match status" value="1"/>
</dbReference>
<dbReference type="InterPro" id="IPR027433">
    <property type="entry name" value="Lipoxygenase_dom_3"/>
</dbReference>
<dbReference type="InterPro" id="IPR013819">
    <property type="entry name" value="LipOase_C"/>
</dbReference>
<reference evidence="6" key="1">
    <citation type="submission" date="2019-09" db="EMBL/GenBank/DDBJ databases">
        <title>Draft genome information of white flower Hibiscus syriacus.</title>
        <authorList>
            <person name="Kim Y.-M."/>
        </authorList>
    </citation>
    <scope>NUCLEOTIDE SEQUENCE [LARGE SCALE GENOMIC DNA]</scope>
    <source>
        <strain evidence="6">YM2019G1</strain>
    </source>
</reference>
<keyword evidence="3" id="KW-0560">Oxidoreductase</keyword>
<dbReference type="GO" id="GO:0034440">
    <property type="term" value="P:lipid oxidation"/>
    <property type="evidence" value="ECO:0007669"/>
    <property type="project" value="InterPro"/>
</dbReference>
<dbReference type="InterPro" id="IPR036392">
    <property type="entry name" value="PLAT/LH2_dom_sf"/>
</dbReference>
<dbReference type="GO" id="GO:0046872">
    <property type="term" value="F:metal ion binding"/>
    <property type="evidence" value="ECO:0007669"/>
    <property type="project" value="UniProtKB-KW"/>
</dbReference>
<dbReference type="SMART" id="SM00308">
    <property type="entry name" value="LH2"/>
    <property type="match status" value="1"/>
</dbReference>
<proteinExistence type="predicted"/>
<dbReference type="Pfam" id="PF00305">
    <property type="entry name" value="Lipoxygenase"/>
    <property type="match status" value="1"/>
</dbReference>
<dbReference type="PANTHER" id="PTHR11771">
    <property type="entry name" value="LIPOXYGENASE"/>
    <property type="match status" value="1"/>
</dbReference>
<dbReference type="InterPro" id="IPR036226">
    <property type="entry name" value="LipOase_C_sf"/>
</dbReference>
<gene>
    <name evidence="6" type="ORF">F3Y22_tig00112159pilonHSYRG00249</name>
</gene>
<dbReference type="InterPro" id="IPR001024">
    <property type="entry name" value="PLAT/LH2_dom"/>
</dbReference>
<name>A0A6A2YBZ6_HIBSY</name>
<keyword evidence="1" id="KW-0479">Metal-binding</keyword>
<protein>
    <recommendedName>
        <fullName evidence="5">Lipoxygenase domain-containing protein</fullName>
    </recommendedName>
</protein>
<dbReference type="EMBL" id="VEPZ02001512">
    <property type="protein sequence ID" value="KAE8670317.1"/>
    <property type="molecule type" value="Genomic_DNA"/>
</dbReference>
<evidence type="ECO:0000259" key="5">
    <source>
        <dbReference type="PROSITE" id="PS51393"/>
    </source>
</evidence>
<dbReference type="FunFam" id="4.10.372.10:FF:000001">
    <property type="entry name" value="Lipoxygenase"/>
    <property type="match status" value="1"/>
</dbReference>
<keyword evidence="2" id="KW-0223">Dioxygenase</keyword>
<evidence type="ECO:0000256" key="4">
    <source>
        <dbReference type="ARBA" id="ARBA00023098"/>
    </source>
</evidence>
<evidence type="ECO:0000256" key="3">
    <source>
        <dbReference type="ARBA" id="ARBA00023002"/>
    </source>
</evidence>
<evidence type="ECO:0000313" key="7">
    <source>
        <dbReference type="Proteomes" id="UP000436088"/>
    </source>
</evidence>
<dbReference type="AlphaFoldDB" id="A0A6A2YBZ6"/>
<evidence type="ECO:0000256" key="1">
    <source>
        <dbReference type="ARBA" id="ARBA00022723"/>
    </source>
</evidence>
<dbReference type="SUPFAM" id="SSF49723">
    <property type="entry name" value="Lipase/lipooxygenase domain (PLAT/LH2 domain)"/>
    <property type="match status" value="1"/>
</dbReference>
<evidence type="ECO:0000313" key="6">
    <source>
        <dbReference type="EMBL" id="KAE8670317.1"/>
    </source>
</evidence>
<dbReference type="Proteomes" id="UP000436088">
    <property type="component" value="Unassembled WGS sequence"/>
</dbReference>
<comment type="caution">
    <text evidence="6">The sequence shown here is derived from an EMBL/GenBank/DDBJ whole genome shotgun (WGS) entry which is preliminary data.</text>
</comment>
<keyword evidence="7" id="KW-1185">Reference proteome</keyword>
<evidence type="ECO:0000256" key="2">
    <source>
        <dbReference type="ARBA" id="ARBA00022964"/>
    </source>
</evidence>
<accession>A0A6A2YBZ6</accession>
<sequence>MLDKAMVKCCVKPRTEDKAILEDIQDERKKTIEGTVALMNKNVLDMNDFTASLLDRVFKLFGRGGSLQLISAVSPDPANGMRGKVGKPANLENWIMKIAPVSAEDVTFEWDESMGVPGAFIIKNKHHSQFYLKTVTFVCNSWIYPMHRFIRFRPTLRAKYRNLYDGIGKKSWLISGEMEKERSKNGTELMTCDFYNDLAMPEKGLDSHRPVLEDRRIVKFSDFVAYALKSLFQVLVPEIAALCDKTINGFDSFQDVLDLYEGGIKLPSDATIKKIRDCLPWELIRELVRNDGEGLMKFPMPAVIKEDRSAWRSDEEFARETLAGVNPIITSLLERINSTTMKTYTTGALFFMEDDDTGDRVELAASTRG</sequence>
<dbReference type="Gene3D" id="4.10.372.10">
    <property type="entry name" value="Lipoxygenase-1, Domain 3"/>
    <property type="match status" value="1"/>
</dbReference>